<evidence type="ECO:0000256" key="4">
    <source>
        <dbReference type="ARBA" id="ARBA00022519"/>
    </source>
</evidence>
<feature type="transmembrane region" description="Helical" evidence="10">
    <location>
        <begin position="80"/>
        <end position="97"/>
    </location>
</feature>
<evidence type="ECO:0000313" key="11">
    <source>
        <dbReference type="EMBL" id="MEK0187131.1"/>
    </source>
</evidence>
<proteinExistence type="inferred from homology"/>
<comment type="similarity">
    <text evidence="9">Belongs to the binding-protein-dependent transport system permease family. LivHM subfamily.</text>
</comment>
<keyword evidence="8 10" id="KW-0472">Membrane</keyword>
<evidence type="ECO:0000256" key="1">
    <source>
        <dbReference type="ARBA" id="ARBA00004651"/>
    </source>
</evidence>
<organism evidence="11 12">
    <name type="scientific">Microcoleus anatoxicus PTRS2</name>
    <dbReference type="NCBI Taxonomy" id="2705321"/>
    <lineage>
        <taxon>Bacteria</taxon>
        <taxon>Bacillati</taxon>
        <taxon>Cyanobacteriota</taxon>
        <taxon>Cyanophyceae</taxon>
        <taxon>Oscillatoriophycideae</taxon>
        <taxon>Oscillatoriales</taxon>
        <taxon>Microcoleaceae</taxon>
        <taxon>Microcoleus</taxon>
        <taxon>Microcoleus anatoxicus</taxon>
    </lineage>
</organism>
<evidence type="ECO:0000313" key="12">
    <source>
        <dbReference type="Proteomes" id="UP001384579"/>
    </source>
</evidence>
<feature type="transmembrane region" description="Helical" evidence="10">
    <location>
        <begin position="103"/>
        <end position="128"/>
    </location>
</feature>
<evidence type="ECO:0000256" key="8">
    <source>
        <dbReference type="ARBA" id="ARBA00023136"/>
    </source>
</evidence>
<keyword evidence="7 10" id="KW-1133">Transmembrane helix</keyword>
<dbReference type="EMBL" id="JBBLXS010000307">
    <property type="protein sequence ID" value="MEK0187131.1"/>
    <property type="molecule type" value="Genomic_DNA"/>
</dbReference>
<accession>A0ABU8YSB1</accession>
<dbReference type="PANTHER" id="PTHR11795">
    <property type="entry name" value="BRANCHED-CHAIN AMINO ACID TRANSPORT SYSTEM PERMEASE PROTEIN LIVH"/>
    <property type="match status" value="1"/>
</dbReference>
<feature type="transmembrane region" description="Helical" evidence="10">
    <location>
        <begin position="46"/>
        <end position="68"/>
    </location>
</feature>
<name>A0ABU8YSB1_9CYAN</name>
<dbReference type="InterPro" id="IPR001851">
    <property type="entry name" value="ABC_transp_permease"/>
</dbReference>
<dbReference type="Proteomes" id="UP001384579">
    <property type="component" value="Unassembled WGS sequence"/>
</dbReference>
<dbReference type="RefSeq" id="WP_422757500.1">
    <property type="nucleotide sequence ID" value="NZ_JBBLXS010000307.1"/>
</dbReference>
<evidence type="ECO:0000256" key="6">
    <source>
        <dbReference type="ARBA" id="ARBA00022970"/>
    </source>
</evidence>
<feature type="non-terminal residue" evidence="11">
    <location>
        <position position="152"/>
    </location>
</feature>
<reference evidence="11 12" key="1">
    <citation type="journal article" date="2020" name="Harmful Algae">
        <title>Molecular and morphological characterization of a novel dihydroanatoxin-a producing Microcoleus species (cyanobacteria) from the Russian River, California, USA.</title>
        <authorList>
            <person name="Conklin K.Y."/>
            <person name="Stancheva R."/>
            <person name="Otten T.G."/>
            <person name="Fadness R."/>
            <person name="Boyer G.L."/>
            <person name="Read B."/>
            <person name="Zhang X."/>
            <person name="Sheath R.G."/>
        </authorList>
    </citation>
    <scope>NUCLEOTIDE SEQUENCE [LARGE SCALE GENOMIC DNA]</scope>
    <source>
        <strain evidence="11 12">PTRS2</strain>
    </source>
</reference>
<protein>
    <submittedName>
        <fullName evidence="11">Branched-chain amino acid ABC transporter permease</fullName>
    </submittedName>
</protein>
<dbReference type="Pfam" id="PF02653">
    <property type="entry name" value="BPD_transp_2"/>
    <property type="match status" value="1"/>
</dbReference>
<comment type="subcellular location">
    <subcellularLocation>
        <location evidence="1">Cell membrane</location>
        <topology evidence="1">Multi-pass membrane protein</topology>
    </subcellularLocation>
</comment>
<feature type="transmembrane region" description="Helical" evidence="10">
    <location>
        <begin position="7"/>
        <end position="26"/>
    </location>
</feature>
<evidence type="ECO:0000256" key="2">
    <source>
        <dbReference type="ARBA" id="ARBA00022448"/>
    </source>
</evidence>
<keyword evidence="5 10" id="KW-0812">Transmembrane</keyword>
<evidence type="ECO:0000256" key="7">
    <source>
        <dbReference type="ARBA" id="ARBA00022989"/>
    </source>
</evidence>
<comment type="caution">
    <text evidence="11">The sequence shown here is derived from an EMBL/GenBank/DDBJ whole genome shotgun (WGS) entry which is preliminary data.</text>
</comment>
<keyword evidence="4" id="KW-0997">Cell inner membrane</keyword>
<keyword evidence="12" id="KW-1185">Reference proteome</keyword>
<sequence>MKNWKSILLYIGVVYIVLLLGPIAGFDLPKIIGEIVKSPEVLIQQLLVGLVNGALIAIIALGYTMVYGIIELINFAHGDLYMLGAFASLTVFGAFGIQDGAPLSIAIPVMLVALIVCSVFCAGLNIVVEKYAYRPLRNAPRLAPLISAIGVS</sequence>
<evidence type="ECO:0000256" key="10">
    <source>
        <dbReference type="SAM" id="Phobius"/>
    </source>
</evidence>
<evidence type="ECO:0000256" key="9">
    <source>
        <dbReference type="ARBA" id="ARBA00037998"/>
    </source>
</evidence>
<evidence type="ECO:0000256" key="3">
    <source>
        <dbReference type="ARBA" id="ARBA00022475"/>
    </source>
</evidence>
<keyword evidence="2" id="KW-0813">Transport</keyword>
<keyword evidence="3" id="KW-1003">Cell membrane</keyword>
<gene>
    <name evidence="11" type="ORF">WMG39_20090</name>
</gene>
<dbReference type="InterPro" id="IPR052157">
    <property type="entry name" value="BCAA_transport_permease"/>
</dbReference>
<keyword evidence="6" id="KW-0029">Amino-acid transport</keyword>
<dbReference type="PANTHER" id="PTHR11795:SF371">
    <property type="entry name" value="HIGH-AFFINITY BRANCHED-CHAIN AMINO ACID TRANSPORT SYSTEM PERMEASE PROTEIN LIVH"/>
    <property type="match status" value="1"/>
</dbReference>
<evidence type="ECO:0000256" key="5">
    <source>
        <dbReference type="ARBA" id="ARBA00022692"/>
    </source>
</evidence>